<dbReference type="PROSITE" id="PS50110">
    <property type="entry name" value="RESPONSE_REGULATORY"/>
    <property type="match status" value="1"/>
</dbReference>
<feature type="modified residue" description="4-aspartylphosphate" evidence="2">
    <location>
        <position position="54"/>
    </location>
</feature>
<dbReference type="STRING" id="47229.LO55_2090"/>
<dbReference type="HOGENOM" id="CLU_000445_69_17_4"/>
<sequence>MAINKILIVDDSPTERLYLTDILVKNGFAVSTAVNGDEAIERIRAERPELILMDVVMPGSNGFQVTRAIARDPELAALPVIICSSKNQETDRIWGMRQGARDYLVKPVDPERLLASIAAVATAGGVSA</sequence>
<dbReference type="RefSeq" id="WP_005665307.1">
    <property type="nucleotide sequence ID" value="NZ_JH992922.1"/>
</dbReference>
<dbReference type="AlphaFoldDB" id="K9DII0"/>
<dbReference type="Gene3D" id="3.40.50.2300">
    <property type="match status" value="1"/>
</dbReference>
<dbReference type="PANTHER" id="PTHR44591:SF20">
    <property type="entry name" value="PROTEIN PILH"/>
    <property type="match status" value="1"/>
</dbReference>
<evidence type="ECO:0000313" key="4">
    <source>
        <dbReference type="EMBL" id="EKU83096.1"/>
    </source>
</evidence>
<keyword evidence="5" id="KW-1185">Reference proteome</keyword>
<dbReference type="PATRIC" id="fig|883126.3.peg.1512"/>
<reference evidence="4 5" key="1">
    <citation type="submission" date="2012-09" db="EMBL/GenBank/DDBJ databases">
        <title>The Genome Sequence of Massilia timonae CCUG 45783.</title>
        <authorList>
            <consortium name="The Broad Institute Genome Sequencing Platform"/>
            <person name="Earl A."/>
            <person name="Ward D."/>
            <person name="Feldgarden M."/>
            <person name="Gevers D."/>
            <person name="Huys G."/>
            <person name="Walker B."/>
            <person name="Young S.K."/>
            <person name="Zeng Q."/>
            <person name="Gargeya S."/>
            <person name="Fitzgerald M."/>
            <person name="Haas B."/>
            <person name="Abouelleil A."/>
            <person name="Alvarado L."/>
            <person name="Arachchi H.M."/>
            <person name="Berlin A.M."/>
            <person name="Chapman S.B."/>
            <person name="Goldberg J."/>
            <person name="Griggs A."/>
            <person name="Gujja S."/>
            <person name="Hansen M."/>
            <person name="Howarth C."/>
            <person name="Imamovic A."/>
            <person name="Larimer J."/>
            <person name="McCowen C."/>
            <person name="Montmayeur A."/>
            <person name="Murphy C."/>
            <person name="Neiman D."/>
            <person name="Pearson M."/>
            <person name="Priest M."/>
            <person name="Roberts A."/>
            <person name="Saif S."/>
            <person name="Shea T."/>
            <person name="Sisk P."/>
            <person name="Sykes S."/>
            <person name="Wortman J."/>
            <person name="Nusbaum C."/>
            <person name="Birren B."/>
        </authorList>
    </citation>
    <scope>NUCLEOTIDE SEQUENCE [LARGE SCALE GENOMIC DNA]</scope>
    <source>
        <strain evidence="4 5">CCUG 45783</strain>
    </source>
</reference>
<name>K9DII0_9BURK</name>
<protein>
    <recommendedName>
        <fullName evidence="3">Response regulatory domain-containing protein</fullName>
    </recommendedName>
</protein>
<organism evidence="4 5">
    <name type="scientific">Massilia timonae CCUG 45783</name>
    <dbReference type="NCBI Taxonomy" id="883126"/>
    <lineage>
        <taxon>Bacteria</taxon>
        <taxon>Pseudomonadati</taxon>
        <taxon>Pseudomonadota</taxon>
        <taxon>Betaproteobacteria</taxon>
        <taxon>Burkholderiales</taxon>
        <taxon>Oxalobacteraceae</taxon>
        <taxon>Telluria group</taxon>
        <taxon>Massilia</taxon>
    </lineage>
</organism>
<dbReference type="Pfam" id="PF00072">
    <property type="entry name" value="Response_reg"/>
    <property type="match status" value="1"/>
</dbReference>
<dbReference type="InterPro" id="IPR001789">
    <property type="entry name" value="Sig_transdc_resp-reg_receiver"/>
</dbReference>
<feature type="domain" description="Response regulatory" evidence="3">
    <location>
        <begin position="5"/>
        <end position="121"/>
    </location>
</feature>
<evidence type="ECO:0000313" key="5">
    <source>
        <dbReference type="Proteomes" id="UP000009874"/>
    </source>
</evidence>
<keyword evidence="1 2" id="KW-0597">Phosphoprotein</keyword>
<dbReference type="GO" id="GO:0000160">
    <property type="term" value="P:phosphorelay signal transduction system"/>
    <property type="evidence" value="ECO:0007669"/>
    <property type="project" value="InterPro"/>
</dbReference>
<evidence type="ECO:0000256" key="1">
    <source>
        <dbReference type="ARBA" id="ARBA00022553"/>
    </source>
</evidence>
<dbReference type="SUPFAM" id="SSF52172">
    <property type="entry name" value="CheY-like"/>
    <property type="match status" value="1"/>
</dbReference>
<dbReference type="SMART" id="SM00448">
    <property type="entry name" value="REC"/>
    <property type="match status" value="1"/>
</dbReference>
<dbReference type="eggNOG" id="COG0745">
    <property type="taxonomic scope" value="Bacteria"/>
</dbReference>
<evidence type="ECO:0000259" key="3">
    <source>
        <dbReference type="PROSITE" id="PS50110"/>
    </source>
</evidence>
<dbReference type="InterPro" id="IPR050595">
    <property type="entry name" value="Bact_response_regulator"/>
</dbReference>
<evidence type="ECO:0000256" key="2">
    <source>
        <dbReference type="PROSITE-ProRule" id="PRU00169"/>
    </source>
</evidence>
<dbReference type="InterPro" id="IPR011006">
    <property type="entry name" value="CheY-like_superfamily"/>
</dbReference>
<comment type="caution">
    <text evidence="4">The sequence shown here is derived from an EMBL/GenBank/DDBJ whole genome shotgun (WGS) entry which is preliminary data.</text>
</comment>
<proteinExistence type="predicted"/>
<dbReference type="Proteomes" id="UP000009874">
    <property type="component" value="Unassembled WGS sequence"/>
</dbReference>
<dbReference type="OrthoDB" id="9801101at2"/>
<accession>K9DII0</accession>
<dbReference type="PANTHER" id="PTHR44591">
    <property type="entry name" value="STRESS RESPONSE REGULATOR PROTEIN 1"/>
    <property type="match status" value="1"/>
</dbReference>
<gene>
    <name evidence="4" type="ORF">HMPREF9710_01494</name>
</gene>
<dbReference type="EMBL" id="AGZI01000017">
    <property type="protein sequence ID" value="EKU83096.1"/>
    <property type="molecule type" value="Genomic_DNA"/>
</dbReference>